<protein>
    <submittedName>
        <fullName evidence="3">Uncharacterized protein</fullName>
    </submittedName>
</protein>
<reference evidence="4" key="2">
    <citation type="submission" date="2019-06" db="EMBL/GenBank/DDBJ databases">
        <title>AzeR, a transcriptional regulator that responds to azelaic acid in Pseudomonas nitroreducens.</title>
        <authorList>
            <person name="Bez C."/>
            <person name="Javvadi S.G."/>
            <person name="Bertani I."/>
            <person name="Devescovi G."/>
            <person name="Studholme D.J."/>
            <person name="Geller A."/>
            <person name="Levy A."/>
            <person name="Venturi V."/>
        </authorList>
    </citation>
    <scope>NUCLEOTIDE SEQUENCE [LARGE SCALE GENOMIC DNA]</scope>
    <source>
        <strain evidence="4">DSM 9128</strain>
    </source>
</reference>
<sequence>MTATLSAIDRHAQPPTGGERVEGSGQGLPEQADERSKSSTELSPPGHIEGICLKLQDLLPDGLSPRGTRLRLKQADDAKSAVAGFCRLGSINQKPRHGCHYQQAVSEPCQEQERRKDIMDKQSRKWRQASLIVFATTVVLIIPNLSRLVG</sequence>
<comment type="caution">
    <text evidence="3">The sequence shown here is derived from an EMBL/GenBank/DDBJ whole genome shotgun (WGS) entry which is preliminary data.</text>
</comment>
<gene>
    <name evidence="3" type="ORF">FEA48_26020</name>
</gene>
<feature type="transmembrane region" description="Helical" evidence="2">
    <location>
        <begin position="129"/>
        <end position="146"/>
    </location>
</feature>
<dbReference type="EMBL" id="VASG01000008">
    <property type="protein sequence ID" value="TLP70367.1"/>
    <property type="molecule type" value="Genomic_DNA"/>
</dbReference>
<dbReference type="RefSeq" id="WP_138216380.1">
    <property type="nucleotide sequence ID" value="NZ_VASG01000008.1"/>
</dbReference>
<name>A0A5R8ZXK7_PSENT</name>
<evidence type="ECO:0000256" key="2">
    <source>
        <dbReference type="SAM" id="Phobius"/>
    </source>
</evidence>
<feature type="region of interest" description="Disordered" evidence="1">
    <location>
        <begin position="1"/>
        <end position="47"/>
    </location>
</feature>
<accession>A0A5R8ZXK7</accession>
<keyword evidence="2" id="KW-1133">Transmembrane helix</keyword>
<organism evidence="3 4">
    <name type="scientific">Pseudomonas nitroreducens</name>
    <dbReference type="NCBI Taxonomy" id="46680"/>
    <lineage>
        <taxon>Bacteria</taxon>
        <taxon>Pseudomonadati</taxon>
        <taxon>Pseudomonadota</taxon>
        <taxon>Gammaproteobacteria</taxon>
        <taxon>Pseudomonadales</taxon>
        <taxon>Pseudomonadaceae</taxon>
        <taxon>Pseudomonas</taxon>
    </lineage>
</organism>
<keyword evidence="2" id="KW-0472">Membrane</keyword>
<proteinExistence type="predicted"/>
<evidence type="ECO:0000313" key="3">
    <source>
        <dbReference type="EMBL" id="TLP70367.1"/>
    </source>
</evidence>
<keyword evidence="2" id="KW-0812">Transmembrane</keyword>
<evidence type="ECO:0000313" key="4">
    <source>
        <dbReference type="Proteomes" id="UP000307510"/>
    </source>
</evidence>
<reference evidence="3 4" key="1">
    <citation type="submission" date="2019-05" db="EMBL/GenBank/DDBJ databases">
        <authorList>
            <person name="Moore K."/>
            <person name="O'Neill P."/>
            <person name="Farbos A."/>
            <person name="Studholme D.J."/>
        </authorList>
    </citation>
    <scope>NUCLEOTIDE SEQUENCE [LARGE SCALE GENOMIC DNA]</scope>
    <source>
        <strain evidence="3 4">DSM 9128</strain>
    </source>
</reference>
<evidence type="ECO:0000256" key="1">
    <source>
        <dbReference type="SAM" id="MobiDB-lite"/>
    </source>
</evidence>
<dbReference type="AlphaFoldDB" id="A0A5R8ZXK7"/>
<dbReference type="Proteomes" id="UP000307510">
    <property type="component" value="Unassembled WGS sequence"/>
</dbReference>